<dbReference type="InterPro" id="IPR044946">
    <property type="entry name" value="Restrct_endonuc_typeI_TRD_sf"/>
</dbReference>
<sequence>MANNNENKILNVPHLRFPEFSGEWKIVKVSELLEFYSTNSLSWEQLDYGNGIIKNLHYGLIHKGLPTMVDISSDLLPYIKSESMPKSYTLFLNGDVAFADASEDTNDVAKAVEIVNCDEQQIVSGLHTIHGRDKSDLTVIGYKGYAFASDSFHKQIRRIAQGTKVFSINVRNFDEVRVGIPSKDEQIKIAKLLRAIDLRIATQNKIIEDLKKLKSAIIDQLYSAIKGNEYSYRQIFEIVNERNKQLEYSNILSASQEKGMVNREDLNLDIQFERSNINTYKVVRKGDYIIHLRSFQGGYAFSEKTGVCSPAYTILRPNDLLEFRYLSYYFTSQKFIKSLIIVTYGIRDGRSINVEEWLDMKTVIPPKEQQCHIVETIRNIENKIENEELYASCLSKQKQYLLRQLFI</sequence>
<evidence type="ECO:0000256" key="3">
    <source>
        <dbReference type="ARBA" id="ARBA00023125"/>
    </source>
</evidence>
<evidence type="ECO:0000256" key="1">
    <source>
        <dbReference type="ARBA" id="ARBA00010923"/>
    </source>
</evidence>
<organism evidence="5 6">
    <name type="scientific">Bacteroides faecichinchillae</name>
    <dbReference type="NCBI Taxonomy" id="871325"/>
    <lineage>
        <taxon>Bacteria</taxon>
        <taxon>Pseudomonadati</taxon>
        <taxon>Bacteroidota</taxon>
        <taxon>Bacteroidia</taxon>
        <taxon>Bacteroidales</taxon>
        <taxon>Bacteroidaceae</taxon>
        <taxon>Bacteroides</taxon>
    </lineage>
</organism>
<comment type="similarity">
    <text evidence="1">Belongs to the type-I restriction system S methylase family.</text>
</comment>
<dbReference type="Proteomes" id="UP000184436">
    <property type="component" value="Unassembled WGS sequence"/>
</dbReference>
<dbReference type="Pfam" id="PF01420">
    <property type="entry name" value="Methylase_S"/>
    <property type="match status" value="1"/>
</dbReference>
<feature type="domain" description="Type I restriction modification DNA specificity" evidence="4">
    <location>
        <begin position="23"/>
        <end position="211"/>
    </location>
</feature>
<dbReference type="SUPFAM" id="SSF116734">
    <property type="entry name" value="DNA methylase specificity domain"/>
    <property type="match status" value="2"/>
</dbReference>
<dbReference type="GO" id="GO:0003677">
    <property type="term" value="F:DNA binding"/>
    <property type="evidence" value="ECO:0007669"/>
    <property type="project" value="UniProtKB-KW"/>
</dbReference>
<keyword evidence="6" id="KW-1185">Reference proteome</keyword>
<dbReference type="PANTHER" id="PTHR30408">
    <property type="entry name" value="TYPE-1 RESTRICTION ENZYME ECOKI SPECIFICITY PROTEIN"/>
    <property type="match status" value="1"/>
</dbReference>
<reference evidence="5 6" key="1">
    <citation type="submission" date="2016-11" db="EMBL/GenBank/DDBJ databases">
        <authorList>
            <person name="Jaros S."/>
            <person name="Januszkiewicz K."/>
            <person name="Wedrychowicz H."/>
        </authorList>
    </citation>
    <scope>NUCLEOTIDE SEQUENCE [LARGE SCALE GENOMIC DNA]</scope>
    <source>
        <strain evidence="5 6">DSM 26883</strain>
    </source>
</reference>
<gene>
    <name evidence="5" type="ORF">SAMN05444349_10575</name>
</gene>
<dbReference type="RefSeq" id="WP_025073822.1">
    <property type="nucleotide sequence ID" value="NZ_FQVD01000005.1"/>
</dbReference>
<evidence type="ECO:0000259" key="4">
    <source>
        <dbReference type="Pfam" id="PF01420"/>
    </source>
</evidence>
<accession>A0A1M4VQU2</accession>
<proteinExistence type="inferred from homology"/>
<dbReference type="InterPro" id="IPR052021">
    <property type="entry name" value="Type-I_RS_S_subunit"/>
</dbReference>
<keyword evidence="3" id="KW-0238">DNA-binding</keyword>
<protein>
    <submittedName>
        <fullName evidence="5">Type I restriction enzyme, S subunit</fullName>
    </submittedName>
</protein>
<name>A0A1M4VQU2_9BACE</name>
<dbReference type="AlphaFoldDB" id="A0A1M4VQU2"/>
<dbReference type="STRING" id="871325.SAMN05444349_10575"/>
<keyword evidence="2" id="KW-0680">Restriction system</keyword>
<dbReference type="InterPro" id="IPR000055">
    <property type="entry name" value="Restrct_endonuc_typeI_TRD"/>
</dbReference>
<dbReference type="Gene3D" id="3.90.220.20">
    <property type="entry name" value="DNA methylase specificity domains"/>
    <property type="match status" value="2"/>
</dbReference>
<evidence type="ECO:0000256" key="2">
    <source>
        <dbReference type="ARBA" id="ARBA00022747"/>
    </source>
</evidence>
<dbReference type="GO" id="GO:0009307">
    <property type="term" value="P:DNA restriction-modification system"/>
    <property type="evidence" value="ECO:0007669"/>
    <property type="project" value="UniProtKB-KW"/>
</dbReference>
<evidence type="ECO:0000313" key="6">
    <source>
        <dbReference type="Proteomes" id="UP000184436"/>
    </source>
</evidence>
<evidence type="ECO:0000313" key="5">
    <source>
        <dbReference type="EMBL" id="SHE71230.1"/>
    </source>
</evidence>
<dbReference type="PANTHER" id="PTHR30408:SF13">
    <property type="entry name" value="TYPE I RESTRICTION ENZYME HINDI SPECIFICITY SUBUNIT"/>
    <property type="match status" value="1"/>
</dbReference>
<dbReference type="EMBL" id="FQVD01000005">
    <property type="protein sequence ID" value="SHE71230.1"/>
    <property type="molecule type" value="Genomic_DNA"/>
</dbReference>